<name>A0AAD0YXD3_CHRID</name>
<gene>
    <name evidence="4" type="ORF">EG352_15360</name>
</gene>
<dbReference type="InterPro" id="IPR032834">
    <property type="entry name" value="NatK-like_C"/>
</dbReference>
<protein>
    <submittedName>
        <fullName evidence="4">GHKL domain-containing protein</fullName>
    </submittedName>
</protein>
<dbReference type="Proteomes" id="UP000269015">
    <property type="component" value="Chromosome"/>
</dbReference>
<dbReference type="InterPro" id="IPR036890">
    <property type="entry name" value="HATPase_C_sf"/>
</dbReference>
<dbReference type="Gene3D" id="3.30.565.10">
    <property type="entry name" value="Histidine kinase-like ATPase, C-terminal domain"/>
    <property type="match status" value="1"/>
</dbReference>
<dbReference type="AlphaFoldDB" id="A0AAD0YXD3"/>
<evidence type="ECO:0000259" key="2">
    <source>
        <dbReference type="Pfam" id="PF06580"/>
    </source>
</evidence>
<dbReference type="Pfam" id="PF06580">
    <property type="entry name" value="His_kinase"/>
    <property type="match status" value="1"/>
</dbReference>
<evidence type="ECO:0000313" key="5">
    <source>
        <dbReference type="Proteomes" id="UP000269015"/>
    </source>
</evidence>
<evidence type="ECO:0000259" key="3">
    <source>
        <dbReference type="Pfam" id="PF14501"/>
    </source>
</evidence>
<dbReference type="PANTHER" id="PTHR34220:SF7">
    <property type="entry name" value="SENSOR HISTIDINE KINASE YPDA"/>
    <property type="match status" value="1"/>
</dbReference>
<dbReference type="GO" id="GO:0000155">
    <property type="term" value="F:phosphorelay sensor kinase activity"/>
    <property type="evidence" value="ECO:0007669"/>
    <property type="project" value="InterPro"/>
</dbReference>
<keyword evidence="1" id="KW-1133">Transmembrane helix</keyword>
<reference evidence="4 5" key="1">
    <citation type="submission" date="2018-11" db="EMBL/GenBank/DDBJ databases">
        <title>Proposal to divide the Flavobacteriaceae and reorganize its genera based on Amino Acid Identity values calculated from whole genome sequences.</title>
        <authorList>
            <person name="Nicholson A.C."/>
            <person name="Gulvik C.A."/>
            <person name="Whitney A.M."/>
            <person name="Humrighouse B.W."/>
            <person name="Bell M."/>
            <person name="Holmes B."/>
            <person name="Steigerwalt A.G."/>
            <person name="Villarma A."/>
            <person name="Sheth M."/>
            <person name="Batra D."/>
            <person name="Pryor J."/>
            <person name="Bernardet J.-F."/>
            <person name="Hugo C."/>
            <person name="Kampfer P."/>
            <person name="Newman J."/>
            <person name="McQuiston J.R."/>
        </authorList>
    </citation>
    <scope>NUCLEOTIDE SEQUENCE [LARGE SCALE GENOMIC DNA]</scope>
    <source>
        <strain evidence="4 5">H5559</strain>
    </source>
</reference>
<dbReference type="EMBL" id="CP033930">
    <property type="protein sequence ID" value="AZB19055.1"/>
    <property type="molecule type" value="Genomic_DNA"/>
</dbReference>
<evidence type="ECO:0000313" key="4">
    <source>
        <dbReference type="EMBL" id="AZB19055.1"/>
    </source>
</evidence>
<organism evidence="4 5">
    <name type="scientific">Chryseobacterium indologenes</name>
    <name type="common">Flavobacterium indologenes</name>
    <dbReference type="NCBI Taxonomy" id="253"/>
    <lineage>
        <taxon>Bacteria</taxon>
        <taxon>Pseudomonadati</taxon>
        <taxon>Bacteroidota</taxon>
        <taxon>Flavobacteriia</taxon>
        <taxon>Flavobacteriales</taxon>
        <taxon>Weeksellaceae</taxon>
        <taxon>Chryseobacterium group</taxon>
        <taxon>Chryseobacterium</taxon>
    </lineage>
</organism>
<feature type="domain" description="Sensor histidine kinase NatK-like C-terminal" evidence="3">
    <location>
        <begin position="259"/>
        <end position="345"/>
    </location>
</feature>
<feature type="transmembrane region" description="Helical" evidence="1">
    <location>
        <begin position="12"/>
        <end position="30"/>
    </location>
</feature>
<proteinExistence type="predicted"/>
<accession>A0AAD0YXD3</accession>
<feature type="transmembrane region" description="Helical" evidence="1">
    <location>
        <begin position="36"/>
        <end position="60"/>
    </location>
</feature>
<evidence type="ECO:0000256" key="1">
    <source>
        <dbReference type="SAM" id="Phobius"/>
    </source>
</evidence>
<dbReference type="PANTHER" id="PTHR34220">
    <property type="entry name" value="SENSOR HISTIDINE KINASE YPDA"/>
    <property type="match status" value="1"/>
</dbReference>
<dbReference type="Pfam" id="PF14501">
    <property type="entry name" value="HATPase_c_5"/>
    <property type="match status" value="1"/>
</dbReference>
<dbReference type="RefSeq" id="WP_061085098.1">
    <property type="nucleotide sequence ID" value="NZ_CP033930.1"/>
</dbReference>
<feature type="domain" description="Signal transduction histidine kinase internal region" evidence="2">
    <location>
        <begin position="158"/>
        <end position="236"/>
    </location>
</feature>
<sequence length="357" mass="42034">MTKPFVLKEHIFTFLFWLVFTFVLWCNFQTSTEKYLAMLQSIIIGIGSFTFTHFLTNKLLPKALGAKKMKRFLIQTIMVIFLLSLIFSFIFTYLEEFPKNHLPERFVDHLPILWQGFYMSLPASFLINGSACGIKFYKEHGRIERDHILLQQAHLENQLKLLQDQINPHLVFNIMNHIHILMKTDTQLADFLLMKFSDILRYQLYHCNQPLVPLDKEIEYLQNLVEVEKLRWGNELDVKATWNINNKKAEIAPLLLVPFIENAFKYVCRLPGHKGYVKISCTEENEKLFFYVENSYTDMTLYKKKDGAGGIGLQNVKKRLKLQYPDSYNLKIESDDQVYTVTLTLELSKENEQQYDS</sequence>
<dbReference type="InterPro" id="IPR010559">
    <property type="entry name" value="Sig_transdc_His_kin_internal"/>
</dbReference>
<feature type="transmembrane region" description="Helical" evidence="1">
    <location>
        <begin position="72"/>
        <end position="94"/>
    </location>
</feature>
<dbReference type="GO" id="GO:0016020">
    <property type="term" value="C:membrane"/>
    <property type="evidence" value="ECO:0007669"/>
    <property type="project" value="InterPro"/>
</dbReference>
<dbReference type="SUPFAM" id="SSF55874">
    <property type="entry name" value="ATPase domain of HSP90 chaperone/DNA topoisomerase II/histidine kinase"/>
    <property type="match status" value="1"/>
</dbReference>
<keyword evidence="1" id="KW-0472">Membrane</keyword>
<dbReference type="InterPro" id="IPR050640">
    <property type="entry name" value="Bact_2-comp_sensor_kinase"/>
</dbReference>
<keyword evidence="1" id="KW-0812">Transmembrane</keyword>